<sequence length="131" mass="15120">MTHFVSDKHTINCRVVHVQLADKALSGRVVCQGVYVWMGHIKQTWGEEMNIQAKCFSLASTTARRHVHTLGLTLSLLSRLSIDVLHFVTKKKKYEAKRYIAYRCKHHGSVVSFKLEKYSSFVLTNSFIRCY</sequence>
<dbReference type="EMBL" id="JAODUO010000426">
    <property type="protein sequence ID" value="KAK2180786.1"/>
    <property type="molecule type" value="Genomic_DNA"/>
</dbReference>
<evidence type="ECO:0000313" key="1">
    <source>
        <dbReference type="EMBL" id="KAK2180786.1"/>
    </source>
</evidence>
<comment type="caution">
    <text evidence="1">The sequence shown here is derived from an EMBL/GenBank/DDBJ whole genome shotgun (WGS) entry which is preliminary data.</text>
</comment>
<reference evidence="1" key="1">
    <citation type="journal article" date="2023" name="Mol. Biol. Evol.">
        <title>Third-Generation Sequencing Reveals the Adaptive Role of the Epigenome in Three Deep-Sea Polychaetes.</title>
        <authorList>
            <person name="Perez M."/>
            <person name="Aroh O."/>
            <person name="Sun Y."/>
            <person name="Lan Y."/>
            <person name="Juniper S.K."/>
            <person name="Young C.R."/>
            <person name="Angers B."/>
            <person name="Qian P.Y."/>
        </authorList>
    </citation>
    <scope>NUCLEOTIDE SEQUENCE</scope>
    <source>
        <strain evidence="1">R07B-5</strain>
    </source>
</reference>
<organism evidence="1 2">
    <name type="scientific">Ridgeia piscesae</name>
    <name type="common">Tubeworm</name>
    <dbReference type="NCBI Taxonomy" id="27915"/>
    <lineage>
        <taxon>Eukaryota</taxon>
        <taxon>Metazoa</taxon>
        <taxon>Spiralia</taxon>
        <taxon>Lophotrochozoa</taxon>
        <taxon>Annelida</taxon>
        <taxon>Polychaeta</taxon>
        <taxon>Sedentaria</taxon>
        <taxon>Canalipalpata</taxon>
        <taxon>Sabellida</taxon>
        <taxon>Siboglinidae</taxon>
        <taxon>Ridgeia</taxon>
    </lineage>
</organism>
<evidence type="ECO:0000313" key="2">
    <source>
        <dbReference type="Proteomes" id="UP001209878"/>
    </source>
</evidence>
<proteinExistence type="predicted"/>
<keyword evidence="2" id="KW-1185">Reference proteome</keyword>
<gene>
    <name evidence="1" type="ORF">NP493_426g04009</name>
</gene>
<accession>A0AAD9L0H5</accession>
<dbReference type="Proteomes" id="UP001209878">
    <property type="component" value="Unassembled WGS sequence"/>
</dbReference>
<dbReference type="AlphaFoldDB" id="A0AAD9L0H5"/>
<protein>
    <submittedName>
        <fullName evidence="1">Uncharacterized protein</fullName>
    </submittedName>
</protein>
<name>A0AAD9L0H5_RIDPI</name>